<dbReference type="SUPFAM" id="SSF141523">
    <property type="entry name" value="L,D-transpeptidase catalytic domain-like"/>
    <property type="match status" value="1"/>
</dbReference>
<dbReference type="PANTHER" id="PTHR30582">
    <property type="entry name" value="L,D-TRANSPEPTIDASE"/>
    <property type="match status" value="1"/>
</dbReference>
<evidence type="ECO:0000256" key="6">
    <source>
        <dbReference type="ARBA" id="ARBA00022960"/>
    </source>
</evidence>
<evidence type="ECO:0000313" key="13">
    <source>
        <dbReference type="Proteomes" id="UP001058860"/>
    </source>
</evidence>
<evidence type="ECO:0000256" key="8">
    <source>
        <dbReference type="ARBA" id="ARBA00023316"/>
    </source>
</evidence>
<keyword evidence="3" id="KW-0328">Glycosyltransferase</keyword>
<evidence type="ECO:0000313" key="12">
    <source>
        <dbReference type="EMBL" id="UUY04290.1"/>
    </source>
</evidence>
<evidence type="ECO:0000256" key="4">
    <source>
        <dbReference type="ARBA" id="ARBA00022679"/>
    </source>
</evidence>
<name>A0ABY5PI14_9ACTN</name>
<keyword evidence="6 9" id="KW-0133">Cell shape</keyword>
<feature type="chain" id="PRO_5046879820" evidence="10">
    <location>
        <begin position="22"/>
        <end position="341"/>
    </location>
</feature>
<keyword evidence="13" id="KW-1185">Reference proteome</keyword>
<evidence type="ECO:0000256" key="7">
    <source>
        <dbReference type="ARBA" id="ARBA00022984"/>
    </source>
</evidence>
<evidence type="ECO:0000256" key="1">
    <source>
        <dbReference type="ARBA" id="ARBA00004752"/>
    </source>
</evidence>
<dbReference type="InterPro" id="IPR038063">
    <property type="entry name" value="Transpep_catalytic_dom"/>
</dbReference>
<dbReference type="PROSITE" id="PS52029">
    <property type="entry name" value="LD_TPASE"/>
    <property type="match status" value="1"/>
</dbReference>
<keyword evidence="7 9" id="KW-0573">Peptidoglycan synthesis</keyword>
<evidence type="ECO:0000256" key="3">
    <source>
        <dbReference type="ARBA" id="ARBA00022676"/>
    </source>
</evidence>
<dbReference type="PANTHER" id="PTHR30582:SF24">
    <property type="entry name" value="L,D-TRANSPEPTIDASE ERFK_SRFK-RELATED"/>
    <property type="match status" value="1"/>
</dbReference>
<comment type="pathway">
    <text evidence="1 9">Cell wall biogenesis; peptidoglycan biosynthesis.</text>
</comment>
<evidence type="ECO:0000256" key="10">
    <source>
        <dbReference type="SAM" id="SignalP"/>
    </source>
</evidence>
<gene>
    <name evidence="12" type="ORF">LRS13_01800</name>
</gene>
<evidence type="ECO:0000256" key="5">
    <source>
        <dbReference type="ARBA" id="ARBA00022801"/>
    </source>
</evidence>
<accession>A0ABY5PI14</accession>
<keyword evidence="8 9" id="KW-0961">Cell wall biogenesis/degradation</keyword>
<feature type="active site" description="Proton donor/acceptor" evidence="9">
    <location>
        <position position="301"/>
    </location>
</feature>
<evidence type="ECO:0000256" key="2">
    <source>
        <dbReference type="ARBA" id="ARBA00005992"/>
    </source>
</evidence>
<feature type="signal peptide" evidence="10">
    <location>
        <begin position="1"/>
        <end position="21"/>
    </location>
</feature>
<keyword evidence="10" id="KW-0732">Signal</keyword>
<dbReference type="Pfam" id="PF12229">
    <property type="entry name" value="PG_binding_4"/>
    <property type="match status" value="1"/>
</dbReference>
<sequence>MRRLILTSLIVLLTTAPAASAQAPKPDERIAAGVVAGGVDVGGLTVEEATTKLRDALERRLTRDVVVKAGNRSYRLTAEQGKVVFDAERTAKRALYEGRKRPETTTPATGGGATAGVDVGLALEHSQAAVQAFAADVQARSTRKARNATLKITVRKMVVRRARVGRQLDAAKLAAAIDAALADPGASRRLRAKLLRVRPAVNANDLVRRNRTVLTADRSTFKLRLFKNLKLRKTYGIAVGQAGYGTPAGQFSITNKQVNPAWHVPNSDWAGGLAGQVIPGGAPNNPLKARWLGVTGSVGIHGTGEPWSIGTAASHGCLRMKVPDVIDLYPRVPVGTPILIK</sequence>
<dbReference type="EMBL" id="CP088295">
    <property type="protein sequence ID" value="UUY04290.1"/>
    <property type="molecule type" value="Genomic_DNA"/>
</dbReference>
<dbReference type="InterPro" id="IPR022029">
    <property type="entry name" value="YoaR-like_PG-bd"/>
</dbReference>
<protein>
    <submittedName>
        <fullName evidence="12">L,D-transpeptidase/peptidoglycan binding protein</fullName>
    </submittedName>
</protein>
<organism evidence="12 13">
    <name type="scientific">Svornostia abyssi</name>
    <dbReference type="NCBI Taxonomy" id="2898438"/>
    <lineage>
        <taxon>Bacteria</taxon>
        <taxon>Bacillati</taxon>
        <taxon>Actinomycetota</taxon>
        <taxon>Thermoleophilia</taxon>
        <taxon>Solirubrobacterales</taxon>
        <taxon>Baekduiaceae</taxon>
        <taxon>Svornostia</taxon>
    </lineage>
</organism>
<dbReference type="Proteomes" id="UP001058860">
    <property type="component" value="Chromosome"/>
</dbReference>
<dbReference type="RefSeq" id="WP_353864777.1">
    <property type="nucleotide sequence ID" value="NZ_CP088295.1"/>
</dbReference>
<reference evidence="13" key="1">
    <citation type="submission" date="2021-11" db="EMBL/GenBank/DDBJ databases">
        <title>Cultivation dependent microbiological survey of springs from the worlds oldest radium mine currently devoted to the extraction of radon-saturated water.</title>
        <authorList>
            <person name="Kapinusova G."/>
            <person name="Smrhova T."/>
            <person name="Strejcek M."/>
            <person name="Suman J."/>
            <person name="Jani K."/>
            <person name="Pajer P."/>
            <person name="Uhlik O."/>
        </authorList>
    </citation>
    <scope>NUCLEOTIDE SEQUENCE [LARGE SCALE GENOMIC DNA]</scope>
    <source>
        <strain evidence="13">J379</strain>
    </source>
</reference>
<evidence type="ECO:0000259" key="11">
    <source>
        <dbReference type="PROSITE" id="PS52029"/>
    </source>
</evidence>
<evidence type="ECO:0000256" key="9">
    <source>
        <dbReference type="PROSITE-ProRule" id="PRU01373"/>
    </source>
</evidence>
<dbReference type="CDD" id="cd16913">
    <property type="entry name" value="YkuD_like"/>
    <property type="match status" value="1"/>
</dbReference>
<dbReference type="InterPro" id="IPR005490">
    <property type="entry name" value="LD_TPept_cat_dom"/>
</dbReference>
<proteinExistence type="inferred from homology"/>
<keyword evidence="5" id="KW-0378">Hydrolase</keyword>
<comment type="similarity">
    <text evidence="2">Belongs to the YkuD family.</text>
</comment>
<dbReference type="Pfam" id="PF03734">
    <property type="entry name" value="YkuD"/>
    <property type="match status" value="1"/>
</dbReference>
<keyword evidence="4" id="KW-0808">Transferase</keyword>
<feature type="active site" description="Nucleophile" evidence="9">
    <location>
        <position position="317"/>
    </location>
</feature>
<dbReference type="Gene3D" id="2.40.440.10">
    <property type="entry name" value="L,D-transpeptidase catalytic domain-like"/>
    <property type="match status" value="1"/>
</dbReference>
<feature type="domain" description="L,D-TPase catalytic" evidence="11">
    <location>
        <begin position="212"/>
        <end position="341"/>
    </location>
</feature>
<dbReference type="InterPro" id="IPR050979">
    <property type="entry name" value="LD-transpeptidase"/>
</dbReference>